<evidence type="ECO:0000259" key="1">
    <source>
        <dbReference type="Pfam" id="PF24240"/>
    </source>
</evidence>
<evidence type="ECO:0000313" key="2">
    <source>
        <dbReference type="EMBL" id="RRD29621.1"/>
    </source>
</evidence>
<feature type="domain" description="DUF7448" evidence="1">
    <location>
        <begin position="29"/>
        <end position="132"/>
    </location>
</feature>
<dbReference type="RefSeq" id="WP_124777898.1">
    <property type="nucleotide sequence ID" value="NZ_RQZA01000013.1"/>
</dbReference>
<dbReference type="InterPro" id="IPR055871">
    <property type="entry name" value="DUF7448"/>
</dbReference>
<keyword evidence="3" id="KW-1185">Reference proteome</keyword>
<name>A0A3P1V655_9STRE</name>
<dbReference type="AlphaFoldDB" id="A0A3P1V655"/>
<protein>
    <recommendedName>
        <fullName evidence="1">DUF7448 domain-containing protein</fullName>
    </recommendedName>
</protein>
<reference evidence="2 3" key="1">
    <citation type="submission" date="2018-11" db="EMBL/GenBank/DDBJ databases">
        <title>Genomes From Bacteria Associated with the Canine Oral Cavity: a Test Case for Automated Genome-Based Taxonomic Assignment.</title>
        <authorList>
            <person name="Coil D.A."/>
            <person name="Jospin G."/>
            <person name="Darling A.E."/>
            <person name="Wallis C."/>
            <person name="Davis I.J."/>
            <person name="Harris S."/>
            <person name="Eisen J.A."/>
            <person name="Holcombe L.J."/>
            <person name="O'Flynn C."/>
        </authorList>
    </citation>
    <scope>NUCLEOTIDE SEQUENCE [LARGE SCALE GENOMIC DNA]</scope>
    <source>
        <strain evidence="2 3">OH4621_COT-116</strain>
    </source>
</reference>
<proteinExistence type="predicted"/>
<dbReference type="Pfam" id="PF24240">
    <property type="entry name" value="DUF7448"/>
    <property type="match status" value="1"/>
</dbReference>
<accession>A0A3P1V655</accession>
<organism evidence="2 3">
    <name type="scientific">Streptococcus minor</name>
    <dbReference type="NCBI Taxonomy" id="229549"/>
    <lineage>
        <taxon>Bacteria</taxon>
        <taxon>Bacillati</taxon>
        <taxon>Bacillota</taxon>
        <taxon>Bacilli</taxon>
        <taxon>Lactobacillales</taxon>
        <taxon>Streptococcaceae</taxon>
        <taxon>Streptococcus</taxon>
    </lineage>
</organism>
<gene>
    <name evidence="2" type="ORF">EII38_09275</name>
</gene>
<dbReference type="Proteomes" id="UP000281771">
    <property type="component" value="Unassembled WGS sequence"/>
</dbReference>
<comment type="caution">
    <text evidence="2">The sequence shown here is derived from an EMBL/GenBank/DDBJ whole genome shotgun (WGS) entry which is preliminary data.</text>
</comment>
<sequence>MTKTIEIREWVDMYDSKDERYGSLEELKELLLFKRITEWSKDHLLLEDGTKVTIEMSENDCCAYAGGEFKKVKLDAVITDVQIGKQNKFDNGDGTTSQNTVTIYHNQNPVAIAECEANDGNGGYYYSIGSLVIGKIHFPVVEA</sequence>
<evidence type="ECO:0000313" key="3">
    <source>
        <dbReference type="Proteomes" id="UP000281771"/>
    </source>
</evidence>
<dbReference type="EMBL" id="RQZA01000013">
    <property type="protein sequence ID" value="RRD29621.1"/>
    <property type="molecule type" value="Genomic_DNA"/>
</dbReference>